<dbReference type="EMBL" id="PNRE01000047">
    <property type="protein sequence ID" value="PMR69508.1"/>
    <property type="molecule type" value="Genomic_DNA"/>
</dbReference>
<gene>
    <name evidence="1" type="ORF">C1H66_10825</name>
</gene>
<dbReference type="Proteomes" id="UP000235346">
    <property type="component" value="Unassembled WGS sequence"/>
</dbReference>
<dbReference type="AlphaFoldDB" id="A0A2N7TN03"/>
<sequence length="74" mass="8143">MPDLSTDFRLPVACPNCGSHRMRVSQVKNPDDKVFCASCRRYVCLYHEAETVLQQGPGSDSEALIEKAANSPSD</sequence>
<evidence type="ECO:0000313" key="1">
    <source>
        <dbReference type="EMBL" id="PMR69508.1"/>
    </source>
</evidence>
<proteinExistence type="predicted"/>
<dbReference type="OrthoDB" id="6183652at2"/>
<reference evidence="1 2" key="1">
    <citation type="submission" date="2018-01" db="EMBL/GenBank/DDBJ databases">
        <title>Halomonas endophytica sp. nov., isolated from storage liquid in the stems of Populus euphratica.</title>
        <authorList>
            <person name="Chen C."/>
        </authorList>
    </citation>
    <scope>NUCLEOTIDE SEQUENCE [LARGE SCALE GENOMIC DNA]</scope>
    <source>
        <strain evidence="1 2">DSM 26881</strain>
    </source>
</reference>
<evidence type="ECO:0000313" key="2">
    <source>
        <dbReference type="Proteomes" id="UP000235346"/>
    </source>
</evidence>
<name>A0A2N7TN03_9GAMM</name>
<comment type="caution">
    <text evidence="1">The sequence shown here is derived from an EMBL/GenBank/DDBJ whole genome shotgun (WGS) entry which is preliminary data.</text>
</comment>
<organism evidence="1 2">
    <name type="scientific">Halomonas heilongjiangensis</name>
    <dbReference type="NCBI Taxonomy" id="1387883"/>
    <lineage>
        <taxon>Bacteria</taxon>
        <taxon>Pseudomonadati</taxon>
        <taxon>Pseudomonadota</taxon>
        <taxon>Gammaproteobacteria</taxon>
        <taxon>Oceanospirillales</taxon>
        <taxon>Halomonadaceae</taxon>
        <taxon>Halomonas</taxon>
    </lineage>
</organism>
<keyword evidence="2" id="KW-1185">Reference proteome</keyword>
<accession>A0A2N7TN03</accession>
<protein>
    <submittedName>
        <fullName evidence="1">Uncharacterized protein</fullName>
    </submittedName>
</protein>